<comment type="caution">
    <text evidence="2">The sequence shown here is derived from an EMBL/GenBank/DDBJ whole genome shotgun (WGS) entry which is preliminary data.</text>
</comment>
<dbReference type="OrthoDB" id="7807927at2"/>
<evidence type="ECO:0000313" key="2">
    <source>
        <dbReference type="EMBL" id="THD71638.1"/>
    </source>
</evidence>
<name>A0A4S3M534_9RHOB</name>
<gene>
    <name evidence="2" type="ORF">E7681_17715</name>
</gene>
<protein>
    <submittedName>
        <fullName evidence="2">Uncharacterized protein</fullName>
    </submittedName>
</protein>
<organism evidence="2 3">
    <name type="scientific">Thalassobius vesicularis</name>
    <dbReference type="NCBI Taxonomy" id="1294297"/>
    <lineage>
        <taxon>Bacteria</taxon>
        <taxon>Pseudomonadati</taxon>
        <taxon>Pseudomonadota</taxon>
        <taxon>Alphaproteobacteria</taxon>
        <taxon>Rhodobacterales</taxon>
        <taxon>Roseobacteraceae</taxon>
        <taxon>Thalassovita</taxon>
    </lineage>
</organism>
<feature type="region of interest" description="Disordered" evidence="1">
    <location>
        <begin position="220"/>
        <end position="252"/>
    </location>
</feature>
<evidence type="ECO:0000313" key="3">
    <source>
        <dbReference type="Proteomes" id="UP000306113"/>
    </source>
</evidence>
<dbReference type="Proteomes" id="UP000306113">
    <property type="component" value="Unassembled WGS sequence"/>
</dbReference>
<dbReference type="RefSeq" id="WP_136340594.1">
    <property type="nucleotide sequence ID" value="NZ_SSMD01000011.1"/>
</dbReference>
<proteinExistence type="predicted"/>
<dbReference type="EMBL" id="SSMD01000011">
    <property type="protein sequence ID" value="THD71638.1"/>
    <property type="molecule type" value="Genomic_DNA"/>
</dbReference>
<dbReference type="AlphaFoldDB" id="A0A4S3M534"/>
<accession>A0A4S3M534</accession>
<reference evidence="2 3" key="1">
    <citation type="submission" date="2019-04" db="EMBL/GenBank/DDBJ databases">
        <title>Draft genome sequence of Youngimonas vesicularis.</title>
        <authorList>
            <person name="Hameed A."/>
        </authorList>
    </citation>
    <scope>NUCLEOTIDE SEQUENCE [LARGE SCALE GENOMIC DNA]</scope>
    <source>
        <strain evidence="2 3">CC-AMW-E</strain>
    </source>
</reference>
<evidence type="ECO:0000256" key="1">
    <source>
        <dbReference type="SAM" id="MobiDB-lite"/>
    </source>
</evidence>
<feature type="compositionally biased region" description="Polar residues" evidence="1">
    <location>
        <begin position="238"/>
        <end position="252"/>
    </location>
</feature>
<sequence>MLSPPDYVSLAELWKEFFQKFRLPLTHVAFEKYGGEDFALGDEFGSPDDFCEDAFLSTFNELPVFVANPDGQVMRMETVLSGGRSKLFQKMSALESYIAASNPDEAGLENYWLRKLGSEDFEPWDTSTQTISDWKAKYLGSVSSLLPQVRFHTLPFVFERGRYVVPDEAPPWLSDVLDEHILPDVAERFGGRSLCLDLQSAKAWRITVIQKQSVLRSLEGQGNLEPKRGRPAKKRVSSRPTARSTPRATKGV</sequence>
<keyword evidence="3" id="KW-1185">Reference proteome</keyword>